<gene>
    <name evidence="11 14" type="primary">prsA</name>
    <name evidence="14" type="ORF">D1B31_00135</name>
</gene>
<dbReference type="PROSITE" id="PS50198">
    <property type="entry name" value="PPIC_PPIASE_2"/>
    <property type="match status" value="1"/>
</dbReference>
<dbReference type="InterPro" id="IPR000297">
    <property type="entry name" value="PPIase_PpiC"/>
</dbReference>
<dbReference type="EMBL" id="QWEG01000001">
    <property type="protein sequence ID" value="RHW43125.1"/>
    <property type="molecule type" value="Genomic_DNA"/>
</dbReference>
<evidence type="ECO:0000256" key="5">
    <source>
        <dbReference type="ARBA" id="ARBA00022729"/>
    </source>
</evidence>
<feature type="chain" id="PRO_5038970057" description="Foldase protein PrsA" evidence="12">
    <location>
        <begin position="20"/>
        <end position="288"/>
    </location>
</feature>
<keyword evidence="9 11" id="KW-0413">Isomerase</keyword>
<evidence type="ECO:0000313" key="14">
    <source>
        <dbReference type="EMBL" id="RHW43125.1"/>
    </source>
</evidence>
<comment type="catalytic activity">
    <reaction evidence="1 11">
        <text>[protein]-peptidylproline (omega=180) = [protein]-peptidylproline (omega=0)</text>
        <dbReference type="Rhea" id="RHEA:16237"/>
        <dbReference type="Rhea" id="RHEA-COMP:10747"/>
        <dbReference type="Rhea" id="RHEA-COMP:10748"/>
        <dbReference type="ChEBI" id="CHEBI:83833"/>
        <dbReference type="ChEBI" id="CHEBI:83834"/>
        <dbReference type="EC" id="5.2.1.8"/>
    </reaction>
</comment>
<dbReference type="Pfam" id="PF05698">
    <property type="entry name" value="Trigger_C"/>
    <property type="match status" value="1"/>
</dbReference>
<dbReference type="EC" id="5.2.1.8" evidence="11"/>
<dbReference type="Gene3D" id="3.10.50.40">
    <property type="match status" value="1"/>
</dbReference>
<evidence type="ECO:0000259" key="13">
    <source>
        <dbReference type="PROSITE" id="PS50198"/>
    </source>
</evidence>
<feature type="signal peptide" evidence="12">
    <location>
        <begin position="1"/>
        <end position="19"/>
    </location>
</feature>
<evidence type="ECO:0000313" key="15">
    <source>
        <dbReference type="Proteomes" id="UP000284416"/>
    </source>
</evidence>
<dbReference type="GO" id="GO:0015031">
    <property type="term" value="P:protein transport"/>
    <property type="evidence" value="ECO:0007669"/>
    <property type="project" value="InterPro"/>
</dbReference>
<evidence type="ECO:0000256" key="7">
    <source>
        <dbReference type="ARBA" id="ARBA00023136"/>
    </source>
</evidence>
<keyword evidence="6 11" id="KW-0697">Rotamase</keyword>
<dbReference type="RefSeq" id="WP_118918733.1">
    <property type="nucleotide sequence ID" value="NZ_QWEG01000001.1"/>
</dbReference>
<protein>
    <recommendedName>
        <fullName evidence="11">Foldase protein PrsA</fullName>
        <ecNumber evidence="11">5.2.1.8</ecNumber>
    </recommendedName>
</protein>
<dbReference type="GO" id="GO:0005886">
    <property type="term" value="C:plasma membrane"/>
    <property type="evidence" value="ECO:0007669"/>
    <property type="project" value="UniProtKB-SubCell"/>
</dbReference>
<keyword evidence="10 11" id="KW-0449">Lipoprotein</keyword>
<organism evidence="14 15">
    <name type="scientific">Neobacillus notoginsengisoli</name>
    <dbReference type="NCBI Taxonomy" id="1578198"/>
    <lineage>
        <taxon>Bacteria</taxon>
        <taxon>Bacillati</taxon>
        <taxon>Bacillota</taxon>
        <taxon>Bacilli</taxon>
        <taxon>Bacillales</taxon>
        <taxon>Bacillaceae</taxon>
        <taxon>Neobacillus</taxon>
    </lineage>
</organism>
<evidence type="ECO:0000256" key="2">
    <source>
        <dbReference type="ARBA" id="ARBA00004193"/>
    </source>
</evidence>
<dbReference type="SUPFAM" id="SSF109998">
    <property type="entry name" value="Triger factor/SurA peptide-binding domain-like"/>
    <property type="match status" value="1"/>
</dbReference>
<sequence length="288" mass="32483">MKKWMVALALTGGVMTLGACNNASNGGGTVAETKAGNISKDELYELMKDNYGEQALQQLVYDKVLSDKYKVTDKEIEQKIEEFKAMYGAQAEGYLAQYDQDEIKKMFKTMALQEKAALKDVKVTEKEMKEYYDNYKPEVKSRHILVKDEATAKTVKEKLDKGAKFEDLAKEYSTDDTTKENGGDLPWFQPGAGQMVPEFEDAAAKLKKNEISGPVKTEYGFHIIQVTDIKEKKSYDEMKKEIEQKLKAEKLTPETVDAAMQRELKAANVKIKDKDLKDALTTEAVPQQ</sequence>
<comment type="function">
    <text evidence="11">Plays a major role in protein secretion by helping the post-translocational extracellular folding of several secreted proteins.</text>
</comment>
<dbReference type="InterPro" id="IPR050245">
    <property type="entry name" value="PrsA_foldase"/>
</dbReference>
<dbReference type="PROSITE" id="PS51257">
    <property type="entry name" value="PROKAR_LIPOPROTEIN"/>
    <property type="match status" value="1"/>
</dbReference>
<keyword evidence="8 11" id="KW-0564">Palmitate</keyword>
<evidence type="ECO:0000256" key="6">
    <source>
        <dbReference type="ARBA" id="ARBA00023110"/>
    </source>
</evidence>
<dbReference type="GO" id="GO:0006457">
    <property type="term" value="P:protein folding"/>
    <property type="evidence" value="ECO:0007669"/>
    <property type="project" value="UniProtKB-UniRule"/>
</dbReference>
<evidence type="ECO:0000256" key="1">
    <source>
        <dbReference type="ARBA" id="ARBA00000971"/>
    </source>
</evidence>
<dbReference type="HAMAP" id="MF_01145">
    <property type="entry name" value="Foldase_PrsA"/>
    <property type="match status" value="1"/>
</dbReference>
<keyword evidence="15" id="KW-1185">Reference proteome</keyword>
<keyword evidence="5 11" id="KW-0732">Signal</keyword>
<comment type="subcellular location">
    <subcellularLocation>
        <location evidence="2 11">Cell membrane</location>
        <topology evidence="2 11">Lipid-anchor</topology>
    </subcellularLocation>
</comment>
<dbReference type="PANTHER" id="PTHR47245">
    <property type="entry name" value="PEPTIDYLPROLYL ISOMERASE"/>
    <property type="match status" value="1"/>
</dbReference>
<feature type="domain" description="PpiC" evidence="13">
    <location>
        <begin position="136"/>
        <end position="228"/>
    </location>
</feature>
<dbReference type="Pfam" id="PF13616">
    <property type="entry name" value="Rotamase_3"/>
    <property type="match status" value="1"/>
</dbReference>
<dbReference type="InterPro" id="IPR046357">
    <property type="entry name" value="PPIase_dom_sf"/>
</dbReference>
<comment type="caution">
    <text evidence="14">The sequence shown here is derived from an EMBL/GenBank/DDBJ whole genome shotgun (WGS) entry which is preliminary data.</text>
</comment>
<evidence type="ECO:0000256" key="11">
    <source>
        <dbReference type="HAMAP-Rule" id="MF_01145"/>
    </source>
</evidence>
<comment type="similarity">
    <text evidence="3 11">Belongs to the PrsA family.</text>
</comment>
<dbReference type="OrthoDB" id="14196at2"/>
<dbReference type="PANTHER" id="PTHR47245:SF1">
    <property type="entry name" value="FOLDASE PROTEIN PRSA"/>
    <property type="match status" value="1"/>
</dbReference>
<keyword evidence="7 11" id="KW-0472">Membrane</keyword>
<proteinExistence type="inferred from homology"/>
<evidence type="ECO:0000256" key="9">
    <source>
        <dbReference type="ARBA" id="ARBA00023235"/>
    </source>
</evidence>
<dbReference type="Proteomes" id="UP000284416">
    <property type="component" value="Unassembled WGS sequence"/>
</dbReference>
<dbReference type="InterPro" id="IPR023059">
    <property type="entry name" value="Foldase_PrsA"/>
</dbReference>
<dbReference type="GO" id="GO:0003755">
    <property type="term" value="F:peptidyl-prolyl cis-trans isomerase activity"/>
    <property type="evidence" value="ECO:0007669"/>
    <property type="project" value="UniProtKB-UniRule"/>
</dbReference>
<evidence type="ECO:0000256" key="8">
    <source>
        <dbReference type="ARBA" id="ARBA00023139"/>
    </source>
</evidence>
<evidence type="ECO:0000256" key="12">
    <source>
        <dbReference type="SAM" id="SignalP"/>
    </source>
</evidence>
<evidence type="ECO:0000256" key="10">
    <source>
        <dbReference type="ARBA" id="ARBA00023288"/>
    </source>
</evidence>
<keyword evidence="4 11" id="KW-1003">Cell membrane</keyword>
<accession>A0A417YZ33</accession>
<evidence type="ECO:0000256" key="4">
    <source>
        <dbReference type="ARBA" id="ARBA00022475"/>
    </source>
</evidence>
<name>A0A417YZ33_9BACI</name>
<evidence type="ECO:0000256" key="3">
    <source>
        <dbReference type="ARBA" id="ARBA00006071"/>
    </source>
</evidence>
<dbReference type="AlphaFoldDB" id="A0A417YZ33"/>
<dbReference type="InterPro" id="IPR008880">
    <property type="entry name" value="Trigger_fac_C"/>
</dbReference>
<dbReference type="SUPFAM" id="SSF54534">
    <property type="entry name" value="FKBP-like"/>
    <property type="match status" value="1"/>
</dbReference>
<reference evidence="14 15" key="1">
    <citation type="journal article" date="2017" name="Int. J. Syst. Evol. Microbiol.">
        <title>Bacillus notoginsengisoli sp. nov., a novel bacterium isolated from the rhizosphere of Panax notoginseng.</title>
        <authorList>
            <person name="Zhang M.Y."/>
            <person name="Cheng J."/>
            <person name="Cai Y."/>
            <person name="Zhang T.Y."/>
            <person name="Wu Y.Y."/>
            <person name="Manikprabhu D."/>
            <person name="Li W.J."/>
            <person name="Zhang Y.X."/>
        </authorList>
    </citation>
    <scope>NUCLEOTIDE SEQUENCE [LARGE SCALE GENOMIC DNA]</scope>
    <source>
        <strain evidence="14 15">JCM 30743</strain>
    </source>
</reference>
<dbReference type="InterPro" id="IPR027304">
    <property type="entry name" value="Trigger_fact/SurA_dom_sf"/>
</dbReference>